<gene>
    <name evidence="1" type="ORF">L1987_46134</name>
</gene>
<evidence type="ECO:0000313" key="2">
    <source>
        <dbReference type="Proteomes" id="UP001056120"/>
    </source>
</evidence>
<sequence length="72" mass="7480">MITGGIDGTALTAIVTGATSCIGSETTRVLPWHGVPVVMGGDLELFTCYVCKLMQAALPHIALHVTILQAVD</sequence>
<protein>
    <submittedName>
        <fullName evidence="1">Uncharacterized protein</fullName>
    </submittedName>
</protein>
<reference evidence="1 2" key="2">
    <citation type="journal article" date="2022" name="Mol. Ecol. Resour.">
        <title>The genomes of chicory, endive, great burdock and yacon provide insights into Asteraceae paleo-polyploidization history and plant inulin production.</title>
        <authorList>
            <person name="Fan W."/>
            <person name="Wang S."/>
            <person name="Wang H."/>
            <person name="Wang A."/>
            <person name="Jiang F."/>
            <person name="Liu H."/>
            <person name="Zhao H."/>
            <person name="Xu D."/>
            <person name="Zhang Y."/>
        </authorList>
    </citation>
    <scope>NUCLEOTIDE SEQUENCE [LARGE SCALE GENOMIC DNA]</scope>
    <source>
        <strain evidence="2">cv. Yunnan</strain>
        <tissue evidence="1">Leaves</tissue>
    </source>
</reference>
<dbReference type="Proteomes" id="UP001056120">
    <property type="component" value="Linkage Group LG15"/>
</dbReference>
<comment type="caution">
    <text evidence="1">The sequence shown here is derived from an EMBL/GenBank/DDBJ whole genome shotgun (WGS) entry which is preliminary data.</text>
</comment>
<organism evidence="1 2">
    <name type="scientific">Smallanthus sonchifolius</name>
    <dbReference type="NCBI Taxonomy" id="185202"/>
    <lineage>
        <taxon>Eukaryota</taxon>
        <taxon>Viridiplantae</taxon>
        <taxon>Streptophyta</taxon>
        <taxon>Embryophyta</taxon>
        <taxon>Tracheophyta</taxon>
        <taxon>Spermatophyta</taxon>
        <taxon>Magnoliopsida</taxon>
        <taxon>eudicotyledons</taxon>
        <taxon>Gunneridae</taxon>
        <taxon>Pentapetalae</taxon>
        <taxon>asterids</taxon>
        <taxon>campanulids</taxon>
        <taxon>Asterales</taxon>
        <taxon>Asteraceae</taxon>
        <taxon>Asteroideae</taxon>
        <taxon>Heliantheae alliance</taxon>
        <taxon>Millerieae</taxon>
        <taxon>Smallanthus</taxon>
    </lineage>
</organism>
<dbReference type="EMBL" id="CM042032">
    <property type="protein sequence ID" value="KAI3776356.1"/>
    <property type="molecule type" value="Genomic_DNA"/>
</dbReference>
<evidence type="ECO:0000313" key="1">
    <source>
        <dbReference type="EMBL" id="KAI3776356.1"/>
    </source>
</evidence>
<reference evidence="2" key="1">
    <citation type="journal article" date="2022" name="Mol. Ecol. Resour.">
        <title>The genomes of chicory, endive, great burdock and yacon provide insights into Asteraceae palaeo-polyploidization history and plant inulin production.</title>
        <authorList>
            <person name="Fan W."/>
            <person name="Wang S."/>
            <person name="Wang H."/>
            <person name="Wang A."/>
            <person name="Jiang F."/>
            <person name="Liu H."/>
            <person name="Zhao H."/>
            <person name="Xu D."/>
            <person name="Zhang Y."/>
        </authorList>
    </citation>
    <scope>NUCLEOTIDE SEQUENCE [LARGE SCALE GENOMIC DNA]</scope>
    <source>
        <strain evidence="2">cv. Yunnan</strain>
    </source>
</reference>
<name>A0ACB9FZV9_9ASTR</name>
<accession>A0ACB9FZV9</accession>
<proteinExistence type="predicted"/>
<keyword evidence="2" id="KW-1185">Reference proteome</keyword>